<keyword evidence="4" id="KW-1185">Reference proteome</keyword>
<feature type="signal peptide" evidence="1">
    <location>
        <begin position="1"/>
        <end position="28"/>
    </location>
</feature>
<evidence type="ECO:0000256" key="1">
    <source>
        <dbReference type="SAM" id="SignalP"/>
    </source>
</evidence>
<dbReference type="KEGG" id="osg:BST96_08230"/>
<proteinExistence type="predicted"/>
<reference evidence="3 4" key="1">
    <citation type="submission" date="2016-11" db="EMBL/GenBank/DDBJ databases">
        <title>Trade-off between light-utilization and light-protection in marine flavobacteria.</title>
        <authorList>
            <person name="Kumagai Y."/>
        </authorList>
    </citation>
    <scope>NUCLEOTIDE SEQUENCE [LARGE SCALE GENOMIC DNA]</scope>
    <source>
        <strain evidence="3 4">NBRC 107125</strain>
    </source>
</reference>
<feature type="domain" description="DUF4382" evidence="2">
    <location>
        <begin position="40"/>
        <end position="195"/>
    </location>
</feature>
<dbReference type="RefSeq" id="WP_085758240.1">
    <property type="nucleotide sequence ID" value="NZ_CP019343.1"/>
</dbReference>
<dbReference type="STRING" id="716816.BST96_08230"/>
<keyword evidence="1" id="KW-0732">Signal</keyword>
<evidence type="ECO:0000313" key="4">
    <source>
        <dbReference type="Proteomes" id="UP000193450"/>
    </source>
</evidence>
<name>A0A1X9N7R5_9GAMM</name>
<dbReference type="Pfam" id="PF14321">
    <property type="entry name" value="DUF4382"/>
    <property type="match status" value="1"/>
</dbReference>
<evidence type="ECO:0000259" key="2">
    <source>
        <dbReference type="Pfam" id="PF14321"/>
    </source>
</evidence>
<protein>
    <recommendedName>
        <fullName evidence="2">DUF4382 domain-containing protein</fullName>
    </recommendedName>
</protein>
<gene>
    <name evidence="3" type="ORF">BST96_08230</name>
</gene>
<feature type="chain" id="PRO_5013253976" description="DUF4382 domain-containing protein" evidence="1">
    <location>
        <begin position="29"/>
        <end position="345"/>
    </location>
</feature>
<dbReference type="OrthoDB" id="7062064at2"/>
<dbReference type="InterPro" id="IPR025491">
    <property type="entry name" value="DUF4382"/>
</dbReference>
<dbReference type="Proteomes" id="UP000193450">
    <property type="component" value="Chromosome"/>
</dbReference>
<dbReference type="AlphaFoldDB" id="A0A1X9N7R5"/>
<sequence>MNCKVYFLLTTPLIAMLAACGGSSGGSAFTLGDTSDPDPGTISIGFSDAPVDDAKEVVIEVDTITLKRSGDDVVIETFTSSDLDIIDAETFQINLLDYQGSDQAIVIEDLEVPSGTYTSVELTILNDEAVIDDSYVIEVDDTQKILKIPSDDLKLDGFVVDEPEEEGDTQTFTIDFNLRQSMTYNPGQERYILKPNGIRVQDNSGDRTIRGDVDSGLFDTEEDCADKEDPTAGNIIYLYEGTELGIENLADMFDEDNSSTDIPDGAIAPYAVVAVMEDGMDNWAYEFAYLPAGEYTLVFTCDAVEDDPDDYDGLTLPLPEEQIIELSTASASAVCDLPIVDNECS</sequence>
<evidence type="ECO:0000313" key="3">
    <source>
        <dbReference type="EMBL" id="ARN74110.1"/>
    </source>
</evidence>
<organism evidence="3 4">
    <name type="scientific">Oceanicoccus sagamiensis</name>
    <dbReference type="NCBI Taxonomy" id="716816"/>
    <lineage>
        <taxon>Bacteria</taxon>
        <taxon>Pseudomonadati</taxon>
        <taxon>Pseudomonadota</taxon>
        <taxon>Gammaproteobacteria</taxon>
        <taxon>Cellvibrionales</taxon>
        <taxon>Spongiibacteraceae</taxon>
        <taxon>Oceanicoccus</taxon>
    </lineage>
</organism>
<dbReference type="PROSITE" id="PS51257">
    <property type="entry name" value="PROKAR_LIPOPROTEIN"/>
    <property type="match status" value="1"/>
</dbReference>
<accession>A0A1X9N7R5</accession>
<dbReference type="EMBL" id="CP019343">
    <property type="protein sequence ID" value="ARN74110.1"/>
    <property type="molecule type" value="Genomic_DNA"/>
</dbReference>